<evidence type="ECO:0000313" key="1">
    <source>
        <dbReference type="EMBL" id="QUE52218.1"/>
    </source>
</evidence>
<dbReference type="RefSeq" id="WP_211632935.1">
    <property type="nucleotide sequence ID" value="NZ_CP073100.1"/>
</dbReference>
<protein>
    <submittedName>
        <fullName evidence="1">Uncharacterized protein</fullName>
    </submittedName>
</protein>
<gene>
    <name evidence="1" type="ORF">KBB96_04835</name>
</gene>
<evidence type="ECO:0000313" key="2">
    <source>
        <dbReference type="Proteomes" id="UP000676169"/>
    </source>
</evidence>
<proteinExistence type="predicted"/>
<reference evidence="1" key="1">
    <citation type="submission" date="2021-04" db="EMBL/GenBank/DDBJ databases">
        <title>Luteolibacter sp. 32A isolated from the skin of an Anderson's salamander (Ambystoma andersonii).</title>
        <authorList>
            <person name="Spergser J."/>
            <person name="Busse H.-J."/>
        </authorList>
    </citation>
    <scope>NUCLEOTIDE SEQUENCE</scope>
    <source>
        <strain evidence="1">32A</strain>
    </source>
</reference>
<organism evidence="1 2">
    <name type="scientific">Luteolibacter ambystomatis</name>
    <dbReference type="NCBI Taxonomy" id="2824561"/>
    <lineage>
        <taxon>Bacteria</taxon>
        <taxon>Pseudomonadati</taxon>
        <taxon>Verrucomicrobiota</taxon>
        <taxon>Verrucomicrobiia</taxon>
        <taxon>Verrucomicrobiales</taxon>
        <taxon>Verrucomicrobiaceae</taxon>
        <taxon>Luteolibacter</taxon>
    </lineage>
</organism>
<sequence length="263" mass="30631">MADEAIPMEIVEWMRAREWGAHHDEWHFVRRWDFWRVLAAQGNTAAAEMVEYAEQQGWQRAEIQEGEAGNGLEFLSMHRAMLILLLRNFPQHMHFFRGWARPPLDPRDVEDPVTDGSEFDSNRAAALLRIEAPGEPFASEDDFGMFVETNLDPVADDPLHRHEDPRRGIHNYLHNRWTDENSPINLGDPKVNLENARFWKLHGWIDHMWWRFRRANGLSDTDATYKAMIDHYVAMMNEPGHHHLHGGHHAAPRPAGFAHSFVE</sequence>
<dbReference type="KEGG" id="lamb:KBB96_04835"/>
<dbReference type="Proteomes" id="UP000676169">
    <property type="component" value="Chromosome"/>
</dbReference>
<dbReference type="EMBL" id="CP073100">
    <property type="protein sequence ID" value="QUE52218.1"/>
    <property type="molecule type" value="Genomic_DNA"/>
</dbReference>
<accession>A0A975J1C2</accession>
<dbReference type="AlphaFoldDB" id="A0A975J1C2"/>
<name>A0A975J1C2_9BACT</name>
<keyword evidence="2" id="KW-1185">Reference proteome</keyword>